<dbReference type="EMBL" id="KQ964464">
    <property type="protein sequence ID" value="KXN71907.1"/>
    <property type="molecule type" value="Genomic_DNA"/>
</dbReference>
<dbReference type="AlphaFoldDB" id="A0A137PA78"/>
<dbReference type="OrthoDB" id="5538558at2759"/>
<dbReference type="Gene3D" id="3.10.129.10">
    <property type="entry name" value="Hotdog Thioesterase"/>
    <property type="match status" value="1"/>
</dbReference>
<keyword evidence="2" id="KW-1185">Reference proteome</keyword>
<reference evidence="1 2" key="1">
    <citation type="journal article" date="2015" name="Genome Biol. Evol.">
        <title>Phylogenomic analyses indicate that early fungi evolved digesting cell walls of algal ancestors of land plants.</title>
        <authorList>
            <person name="Chang Y."/>
            <person name="Wang S."/>
            <person name="Sekimoto S."/>
            <person name="Aerts A.L."/>
            <person name="Choi C."/>
            <person name="Clum A."/>
            <person name="LaButti K.M."/>
            <person name="Lindquist E.A."/>
            <person name="Yee Ngan C."/>
            <person name="Ohm R.A."/>
            <person name="Salamov A.A."/>
            <person name="Grigoriev I.V."/>
            <person name="Spatafora J.W."/>
            <person name="Berbee M.L."/>
        </authorList>
    </citation>
    <scope>NUCLEOTIDE SEQUENCE [LARGE SCALE GENOMIC DNA]</scope>
    <source>
        <strain evidence="1 2">NRRL 28638</strain>
    </source>
</reference>
<name>A0A137PA78_CONC2</name>
<dbReference type="SUPFAM" id="SSF54637">
    <property type="entry name" value="Thioesterase/thiol ester dehydrase-isomerase"/>
    <property type="match status" value="1"/>
</dbReference>
<dbReference type="CDD" id="cd00586">
    <property type="entry name" value="4HBT"/>
    <property type="match status" value="1"/>
</dbReference>
<keyword evidence="1" id="KW-0413">Isomerase</keyword>
<evidence type="ECO:0000313" key="1">
    <source>
        <dbReference type="EMBL" id="KXN71907.1"/>
    </source>
</evidence>
<dbReference type="Proteomes" id="UP000070444">
    <property type="component" value="Unassembled WGS sequence"/>
</dbReference>
<dbReference type="InterPro" id="IPR050563">
    <property type="entry name" value="4-hydroxybenzoyl-CoA_TE"/>
</dbReference>
<evidence type="ECO:0000313" key="2">
    <source>
        <dbReference type="Proteomes" id="UP000070444"/>
    </source>
</evidence>
<protein>
    <submittedName>
        <fullName evidence="1">Thioesterase/thiol ester dehydrase-isomerase</fullName>
    </submittedName>
</protein>
<dbReference type="Pfam" id="PF13279">
    <property type="entry name" value="4HBT_2"/>
    <property type="match status" value="1"/>
</dbReference>
<dbReference type="GO" id="GO:0047617">
    <property type="term" value="F:fatty acyl-CoA hydrolase activity"/>
    <property type="evidence" value="ECO:0007669"/>
    <property type="project" value="TreeGrafter"/>
</dbReference>
<organism evidence="1 2">
    <name type="scientific">Conidiobolus coronatus (strain ATCC 28846 / CBS 209.66 / NRRL 28638)</name>
    <name type="common">Delacroixia coronata</name>
    <dbReference type="NCBI Taxonomy" id="796925"/>
    <lineage>
        <taxon>Eukaryota</taxon>
        <taxon>Fungi</taxon>
        <taxon>Fungi incertae sedis</taxon>
        <taxon>Zoopagomycota</taxon>
        <taxon>Entomophthoromycotina</taxon>
        <taxon>Entomophthoromycetes</taxon>
        <taxon>Entomophthorales</taxon>
        <taxon>Ancylistaceae</taxon>
        <taxon>Conidiobolus</taxon>
    </lineage>
</organism>
<dbReference type="PANTHER" id="PTHR31793:SF39">
    <property type="entry name" value="THIOESTERASE_THIOL ESTER DEHYDRASE-ISOMERASE"/>
    <property type="match status" value="1"/>
</dbReference>
<sequence>MSSKLLTKASKVSNIRSASLIARNYSNSNLKPLNQRILTELEQYPSVITIPVQWGLQDSFQHLNNVHWLRFVESGRIDYMSMLGLHMSKEQTDDLLKGKKIGFIVKSQEIKYRLPVTYPDALTIATQVKHLEKDRFAFYTKCYSHAQDKLAGECVVVSVGYDYDKLTKSNLSEHMVDAILKLEREPIKAQEKAKNLTCRIYSNL</sequence>
<dbReference type="OMA" id="DAMQHVN"/>
<proteinExistence type="predicted"/>
<accession>A0A137PA78</accession>
<dbReference type="InterPro" id="IPR029069">
    <property type="entry name" value="HotDog_dom_sf"/>
</dbReference>
<gene>
    <name evidence="1" type="ORF">CONCODRAFT_78077</name>
</gene>
<dbReference type="GO" id="GO:0016853">
    <property type="term" value="F:isomerase activity"/>
    <property type="evidence" value="ECO:0007669"/>
    <property type="project" value="UniProtKB-KW"/>
</dbReference>
<dbReference type="PANTHER" id="PTHR31793">
    <property type="entry name" value="4-HYDROXYBENZOYL-COA THIOESTERASE FAMILY MEMBER"/>
    <property type="match status" value="1"/>
</dbReference>